<accession>A0AAJ1AJG2</accession>
<dbReference type="SUPFAM" id="SSF81301">
    <property type="entry name" value="Nucleotidyltransferase"/>
    <property type="match status" value="1"/>
</dbReference>
<dbReference type="AlphaFoldDB" id="A0AAJ1AJG2"/>
<reference evidence="1 2" key="1">
    <citation type="journal article" date="2021" name="bioRxiv">
        <title>Unraveling nitrogen, sulfur and carbon metabolic pathways and microbial community transcriptional responses to substrate deprivation and toxicity stresses in a bioreactor mimicking anoxic brackish coastal sediment conditions.</title>
        <authorList>
            <person name="Martins P.D."/>
            <person name="Echeveste M.J."/>
            <person name="Arshad A."/>
            <person name="Kurth J."/>
            <person name="Ouboter H."/>
            <person name="Jetten M.S.M."/>
            <person name="Welte C.U."/>
        </authorList>
    </citation>
    <scope>NUCLEOTIDE SEQUENCE [LARGE SCALE GENOMIC DNA]</scope>
    <source>
        <strain evidence="1">MAG_38</strain>
    </source>
</reference>
<dbReference type="InterPro" id="IPR043519">
    <property type="entry name" value="NT_sf"/>
</dbReference>
<gene>
    <name evidence="1" type="ORF">K8G79_11985</name>
</gene>
<protein>
    <recommendedName>
        <fullName evidence="3">Nucleotidyltransferase domain-containing protein</fullName>
    </recommendedName>
</protein>
<dbReference type="EMBL" id="JAIOIU010000155">
    <property type="protein sequence ID" value="MBZ0160835.1"/>
    <property type="molecule type" value="Genomic_DNA"/>
</dbReference>
<proteinExistence type="predicted"/>
<evidence type="ECO:0000313" key="1">
    <source>
        <dbReference type="EMBL" id="MBZ0160835.1"/>
    </source>
</evidence>
<comment type="caution">
    <text evidence="1">The sequence shown here is derived from an EMBL/GenBank/DDBJ whole genome shotgun (WGS) entry which is preliminary data.</text>
</comment>
<organism evidence="1 2">
    <name type="scientific">Candidatus Methylomirabilis tolerans</name>
    <dbReference type="NCBI Taxonomy" id="3123416"/>
    <lineage>
        <taxon>Bacteria</taxon>
        <taxon>Candidatus Methylomirabilota</taxon>
        <taxon>Candidatus Methylomirabilia</taxon>
        <taxon>Candidatus Methylomirabilales</taxon>
        <taxon>Candidatus Methylomirabilaceae</taxon>
        <taxon>Candidatus Methylomirabilis</taxon>
    </lineage>
</organism>
<dbReference type="Gene3D" id="3.30.460.10">
    <property type="entry name" value="Beta Polymerase, domain 2"/>
    <property type="match status" value="1"/>
</dbReference>
<dbReference type="Proteomes" id="UP001197609">
    <property type="component" value="Unassembled WGS sequence"/>
</dbReference>
<name>A0AAJ1AJG2_9BACT</name>
<sequence length="52" mass="5972">MSDPVTTELLDDVVRRIVEIAHPRRIILFGSVARGQNARWQKTAKWQLGNVE</sequence>
<evidence type="ECO:0008006" key="3">
    <source>
        <dbReference type="Google" id="ProtNLM"/>
    </source>
</evidence>
<evidence type="ECO:0000313" key="2">
    <source>
        <dbReference type="Proteomes" id="UP001197609"/>
    </source>
</evidence>